<evidence type="ECO:0000313" key="1">
    <source>
        <dbReference type="EMBL" id="REK69234.1"/>
    </source>
</evidence>
<sequence length="360" mass="42217">MYKKWALTVIGAIVFLLVCSATVSYIVDPYGIYPVTRKSFNEHKIGNRDPYLVKTYNSRDYQPETIVLGTSRAMRLDPPLIEQITGESTYNLGLSASNSYIQFSHVESLLKRKNNLKTIIIGLDFETFDIEYKTHVNFAEKRVASPFYYFQDIASTLLTKKSLLDSYYVLYDNVKNRDKYTKSSTLDDGSFNAEIKLRSEVSVNDLKRIAIQYEVSLNSIEYIKKIQDLCNEQDIQLYLYISPIHAIILETFWQMDQWPVYEDWKRQLVSIAPIWDFSGYHDISMSSLNHDTYYDDLSHFSKETGNLMVYRMLGSEDYAPPWFGVQITPDNIEEHLQKLRESRSQWDYRDTDMQELIQDY</sequence>
<organism evidence="1 2">
    <name type="scientific">Paenibacillus paeoniae</name>
    <dbReference type="NCBI Taxonomy" id="2292705"/>
    <lineage>
        <taxon>Bacteria</taxon>
        <taxon>Bacillati</taxon>
        <taxon>Bacillota</taxon>
        <taxon>Bacilli</taxon>
        <taxon>Bacillales</taxon>
        <taxon>Paenibacillaceae</taxon>
        <taxon>Paenibacillus</taxon>
    </lineage>
</organism>
<dbReference type="AlphaFoldDB" id="A0A371NZX9"/>
<accession>A0A371NZX9</accession>
<proteinExistence type="predicted"/>
<reference evidence="1 2" key="1">
    <citation type="submission" date="2018-08" db="EMBL/GenBank/DDBJ databases">
        <title>Paenibacillus sp. M4BSY-1, whole genome shotgun sequence.</title>
        <authorList>
            <person name="Tuo L."/>
        </authorList>
    </citation>
    <scope>NUCLEOTIDE SEQUENCE [LARGE SCALE GENOMIC DNA]</scope>
    <source>
        <strain evidence="1 2">M4BSY-1</strain>
    </source>
</reference>
<dbReference type="OrthoDB" id="996097at2"/>
<keyword evidence="2" id="KW-1185">Reference proteome</keyword>
<dbReference type="EMBL" id="QUBQ01000009">
    <property type="protein sequence ID" value="REK69234.1"/>
    <property type="molecule type" value="Genomic_DNA"/>
</dbReference>
<gene>
    <name evidence="1" type="ORF">DX130_25305</name>
</gene>
<comment type="caution">
    <text evidence="1">The sequence shown here is derived from an EMBL/GenBank/DDBJ whole genome shotgun (WGS) entry which is preliminary data.</text>
</comment>
<dbReference type="RefSeq" id="WP_116050106.1">
    <property type="nucleotide sequence ID" value="NZ_QUBQ01000009.1"/>
</dbReference>
<protein>
    <submittedName>
        <fullName evidence="1">Uncharacterized protein</fullName>
    </submittedName>
</protein>
<name>A0A371NZX9_9BACL</name>
<evidence type="ECO:0000313" key="2">
    <source>
        <dbReference type="Proteomes" id="UP000261905"/>
    </source>
</evidence>
<dbReference type="Proteomes" id="UP000261905">
    <property type="component" value="Unassembled WGS sequence"/>
</dbReference>